<gene>
    <name evidence="1" type="ORF">AUP74_00679</name>
</gene>
<keyword evidence="2" id="KW-1185">Reference proteome</keyword>
<proteinExistence type="predicted"/>
<evidence type="ECO:0008006" key="3">
    <source>
        <dbReference type="Google" id="ProtNLM"/>
    </source>
</evidence>
<evidence type="ECO:0000313" key="1">
    <source>
        <dbReference type="EMBL" id="AOS96148.1"/>
    </source>
</evidence>
<protein>
    <recommendedName>
        <fullName evidence="3">PLD phosphodiesterase domain-containing protein</fullName>
    </recommendedName>
</protein>
<dbReference type="OrthoDB" id="8769320at2"/>
<accession>A0A1C9W4R7</accession>
<dbReference type="KEGG" id="micc:AUP74_00679"/>
<dbReference type="AlphaFoldDB" id="A0A1C9W4R7"/>
<dbReference type="STRING" id="1769779.AUP74_00679"/>
<organism evidence="1 2">
    <name type="scientific">Microbulbifer aggregans</name>
    <dbReference type="NCBI Taxonomy" id="1769779"/>
    <lineage>
        <taxon>Bacteria</taxon>
        <taxon>Pseudomonadati</taxon>
        <taxon>Pseudomonadota</taxon>
        <taxon>Gammaproteobacteria</taxon>
        <taxon>Cellvibrionales</taxon>
        <taxon>Microbulbiferaceae</taxon>
        <taxon>Microbulbifer</taxon>
    </lineage>
</organism>
<reference evidence="2" key="1">
    <citation type="submission" date="2016-01" db="EMBL/GenBank/DDBJ databases">
        <title>Complete genome sequence of Microbulbifer sp. CCB-MM1, a halophile isolated from Matang Mangrove Forest, Perak.</title>
        <authorList>
            <person name="Moh T.H."/>
            <person name="Dinesh B."/>
            <person name="Lau N.-S."/>
            <person name="Go F."/>
            <person name="Alexander Chong S.-C."/>
        </authorList>
    </citation>
    <scope>NUCLEOTIDE SEQUENCE [LARGE SCALE GENOMIC DNA]</scope>
    <source>
        <strain evidence="2">CCB-MM1</strain>
    </source>
</reference>
<name>A0A1C9W4R7_9GAMM</name>
<sequence length="640" mass="72635">MKLMQRLKKELKQLGPLKRVWLTSFNISIPFVEGHILPAILGEDPPRDRMAYEALQLELSQQGIDFRVFCDRRALEADQFKRTAIQIHPVEVRAFARQLEGITDRTLFHPKVIYLEDQDGKAVLGAGSANLTVSGWGRNQEVFDFRRVSTKVQQQQVQRFFNGLDRALDLPEQPLAPGNETDWQFIHSFERETFLSRLGDGTPLEQLTVWSPYMAEDLPAFVARLQQKLDSPALKLALVPDRIEGHKIRTSWSEELSELLKTGALTFRDYPAPPPDNIDFTHAKLWLAETATQATLAIGSWNFTHPGTSSFTDANEEGGGINIEAGILHRSKTVPAIAGPVLAVGAQDFASEIELEDSELDVDSAPPFDLTVTFNWQTSSYTIRGQWYVGEPEAGYQLQLPGLRARQELIWAEDRRLQPLNLAIEDGSALLARHFYQILSSDGETIRGLIIETGQRYRRAQSFETLKDLFDSLVTNSDPDTNGKLVLHPSLRSDDDPDEALPLATDGDSSEELTYFRLFYAMKQFRARLETCTEAEQLVKWLRVYPGCLQELVEKVRMRLDDKPAAVIDWFLAQELNTTCCFARERLMFLDEKQGPMHLTTEQWRALEVPVPPLPSTNREQRKFIDYIASTSGYQEVSHV</sequence>
<dbReference type="Gene3D" id="3.30.870.10">
    <property type="entry name" value="Endonuclease Chain A"/>
    <property type="match status" value="2"/>
</dbReference>
<dbReference type="RefSeq" id="WP_069946320.1">
    <property type="nucleotide sequence ID" value="NZ_CP014143.1"/>
</dbReference>
<dbReference type="Proteomes" id="UP000095672">
    <property type="component" value="Chromosome"/>
</dbReference>
<dbReference type="EMBL" id="CP014143">
    <property type="protein sequence ID" value="AOS96148.1"/>
    <property type="molecule type" value="Genomic_DNA"/>
</dbReference>
<evidence type="ECO:0000313" key="2">
    <source>
        <dbReference type="Proteomes" id="UP000095672"/>
    </source>
</evidence>